<dbReference type="PROSITE" id="PS50294">
    <property type="entry name" value="WD_REPEATS_REGION"/>
    <property type="match status" value="3"/>
</dbReference>
<feature type="repeat" description="WD" evidence="3">
    <location>
        <begin position="222"/>
        <end position="263"/>
    </location>
</feature>
<dbReference type="PROSITE" id="PS50082">
    <property type="entry name" value="WD_REPEATS_2"/>
    <property type="match status" value="5"/>
</dbReference>
<keyword evidence="1 3" id="KW-0853">WD repeat</keyword>
<accession>A0A8H2XS04</accession>
<dbReference type="AlphaFoldDB" id="A0A8H2XS04"/>
<dbReference type="InterPro" id="IPR015943">
    <property type="entry name" value="WD40/YVTN_repeat-like_dom_sf"/>
</dbReference>
<proteinExistence type="predicted"/>
<feature type="repeat" description="WD" evidence="3">
    <location>
        <begin position="135"/>
        <end position="176"/>
    </location>
</feature>
<dbReference type="SUPFAM" id="SSF50978">
    <property type="entry name" value="WD40 repeat-like"/>
    <property type="match status" value="2"/>
</dbReference>
<protein>
    <submittedName>
        <fullName evidence="4">Uncharacterized protein</fullName>
    </submittedName>
</protein>
<evidence type="ECO:0000256" key="1">
    <source>
        <dbReference type="ARBA" id="ARBA00022574"/>
    </source>
</evidence>
<dbReference type="PANTHER" id="PTHR19848">
    <property type="entry name" value="WD40 REPEAT PROTEIN"/>
    <property type="match status" value="1"/>
</dbReference>
<gene>
    <name evidence="4" type="ORF">RDB_LOCUS107872</name>
</gene>
<reference evidence="4" key="1">
    <citation type="submission" date="2021-01" db="EMBL/GenBank/DDBJ databases">
        <authorList>
            <person name="Kaushik A."/>
        </authorList>
    </citation>
    <scope>NUCLEOTIDE SEQUENCE</scope>
    <source>
        <strain evidence="4">AG1-1C</strain>
    </source>
</reference>
<evidence type="ECO:0000256" key="2">
    <source>
        <dbReference type="ARBA" id="ARBA00022737"/>
    </source>
</evidence>
<dbReference type="Pfam" id="PF00400">
    <property type="entry name" value="WD40"/>
    <property type="match status" value="6"/>
</dbReference>
<dbReference type="Proteomes" id="UP000663846">
    <property type="component" value="Unassembled WGS sequence"/>
</dbReference>
<feature type="repeat" description="WD" evidence="3">
    <location>
        <begin position="179"/>
        <end position="214"/>
    </location>
</feature>
<dbReference type="PROSITE" id="PS00678">
    <property type="entry name" value="WD_REPEATS_1"/>
    <property type="match status" value="1"/>
</dbReference>
<feature type="repeat" description="WD" evidence="3">
    <location>
        <begin position="103"/>
        <end position="131"/>
    </location>
</feature>
<dbReference type="Gene3D" id="2.130.10.10">
    <property type="entry name" value="YVTN repeat-like/Quinoprotein amine dehydrogenase"/>
    <property type="match status" value="4"/>
</dbReference>
<evidence type="ECO:0000313" key="4">
    <source>
        <dbReference type="EMBL" id="CAE6431989.1"/>
    </source>
</evidence>
<dbReference type="SMART" id="SM00320">
    <property type="entry name" value="WD40"/>
    <property type="match status" value="8"/>
</dbReference>
<name>A0A8H2XS04_9AGAM</name>
<dbReference type="PANTHER" id="PTHR19848:SF8">
    <property type="entry name" value="F-BOX AND WD REPEAT DOMAIN CONTAINING 7"/>
    <property type="match status" value="1"/>
</dbReference>
<sequence length="599" mass="64818">MIGPLVYDDLIYSVAFSPDGARILFGTPNGIRIRDARNGEFVMDLLIPYVGWYQSIKYSLDRRSIVSSCGRGTVLILDTQTGHVLRMLNSDNISSHFVCADISPDGTLVVSGSEEGCIYIWDFETGQVTLGPLTAPGPNNTLCLVSFSPDGLRILSGSINANICMWDTRSGELILGPLEGGHTNCITSVNFLPDGAYFVSSSGDGSLCLWDTRNMVPTPSQLRGHTDSIMSVRFSSDGNRIVSHSFDKMLCTWSTESGEMALGPLKTCSISLTPEFSPDDAHIVFTSHFGVELLDSHTGNVAVGPLKQPGSVAFEAFSSDGTCIISTLMSREGRVRLSAVNTGQTLMVLHLPPSDNEDNTPGIASAKLSPDCTLIAIFSDWSSLSIHATHNGRVISGPFNLHTSPSDLIDIKFSPDNTLIGYSSDESGSLVVLNVQRGIKLFESQEGDIISFEFSPDGSHIASSSTDTGVCVRSTQTGQLLFGPLDGHTDLVMSVAFSPDGKRLVSGSRDKTIRVTDIQAAPIATGSLTESFGEWEMTDDGWVVDEFSRLLVWVPGDLRTVLMWPRTKLVISRKGYLRLNFDGAYLGESWKESYRPGMC</sequence>
<dbReference type="InterPro" id="IPR019775">
    <property type="entry name" value="WD40_repeat_CS"/>
</dbReference>
<organism evidence="4 5">
    <name type="scientific">Rhizoctonia solani</name>
    <dbReference type="NCBI Taxonomy" id="456999"/>
    <lineage>
        <taxon>Eukaryota</taxon>
        <taxon>Fungi</taxon>
        <taxon>Dikarya</taxon>
        <taxon>Basidiomycota</taxon>
        <taxon>Agaricomycotina</taxon>
        <taxon>Agaricomycetes</taxon>
        <taxon>Cantharellales</taxon>
        <taxon>Ceratobasidiaceae</taxon>
        <taxon>Rhizoctonia</taxon>
    </lineage>
</organism>
<comment type="caution">
    <text evidence="4">The sequence shown here is derived from an EMBL/GenBank/DDBJ whole genome shotgun (WGS) entry which is preliminary data.</text>
</comment>
<dbReference type="InterPro" id="IPR036322">
    <property type="entry name" value="WD40_repeat_dom_sf"/>
</dbReference>
<dbReference type="CDD" id="cd00200">
    <property type="entry name" value="WD40"/>
    <property type="match status" value="1"/>
</dbReference>
<keyword evidence="2" id="KW-0677">Repeat</keyword>
<evidence type="ECO:0000313" key="5">
    <source>
        <dbReference type="Proteomes" id="UP000663846"/>
    </source>
</evidence>
<dbReference type="EMBL" id="CAJMWS010000327">
    <property type="protein sequence ID" value="CAE6431989.1"/>
    <property type="molecule type" value="Genomic_DNA"/>
</dbReference>
<evidence type="ECO:0000256" key="3">
    <source>
        <dbReference type="PROSITE-ProRule" id="PRU00221"/>
    </source>
</evidence>
<feature type="repeat" description="WD" evidence="3">
    <location>
        <begin position="485"/>
        <end position="519"/>
    </location>
</feature>
<dbReference type="InterPro" id="IPR001680">
    <property type="entry name" value="WD40_rpt"/>
</dbReference>